<dbReference type="Gene3D" id="3.30.450.370">
    <property type="match status" value="1"/>
</dbReference>
<dbReference type="InterPro" id="IPR050921">
    <property type="entry name" value="T4SS_GSP_E_ATPase"/>
</dbReference>
<feature type="domain" description="Bacterial type II secretion system protein E" evidence="2">
    <location>
        <begin position="17"/>
        <end position="292"/>
    </location>
</feature>
<accession>A0A518JLN3</accession>
<evidence type="ECO:0000313" key="4">
    <source>
        <dbReference type="Proteomes" id="UP000315082"/>
    </source>
</evidence>
<dbReference type="InterPro" id="IPR027417">
    <property type="entry name" value="P-loop_NTPase"/>
</dbReference>
<proteinExistence type="inferred from homology"/>
<dbReference type="Pfam" id="PF00437">
    <property type="entry name" value="T2SSE"/>
    <property type="match status" value="1"/>
</dbReference>
<dbReference type="Gene3D" id="3.40.50.300">
    <property type="entry name" value="P-loop containing nucleotide triphosphate hydrolases"/>
    <property type="match status" value="1"/>
</dbReference>
<dbReference type="EMBL" id="CP036348">
    <property type="protein sequence ID" value="QDV66461.1"/>
    <property type="molecule type" value="Genomic_DNA"/>
</dbReference>
<gene>
    <name evidence="3" type="ORF">Poly24_01470</name>
</gene>
<dbReference type="KEGG" id="rcf:Poly24_01470"/>
<organism evidence="3 4">
    <name type="scientific">Rosistilla carotiformis</name>
    <dbReference type="NCBI Taxonomy" id="2528017"/>
    <lineage>
        <taxon>Bacteria</taxon>
        <taxon>Pseudomonadati</taxon>
        <taxon>Planctomycetota</taxon>
        <taxon>Planctomycetia</taxon>
        <taxon>Pirellulales</taxon>
        <taxon>Pirellulaceae</taxon>
        <taxon>Rosistilla</taxon>
    </lineage>
</organism>
<evidence type="ECO:0000256" key="1">
    <source>
        <dbReference type="ARBA" id="ARBA00006611"/>
    </source>
</evidence>
<dbReference type="Proteomes" id="UP000315082">
    <property type="component" value="Chromosome"/>
</dbReference>
<dbReference type="PANTHER" id="PTHR30486">
    <property type="entry name" value="TWITCHING MOTILITY PROTEIN PILT"/>
    <property type="match status" value="1"/>
</dbReference>
<evidence type="ECO:0000259" key="2">
    <source>
        <dbReference type="Pfam" id="PF00437"/>
    </source>
</evidence>
<protein>
    <submittedName>
        <fullName evidence="3">Conjugal transfer protein</fullName>
    </submittedName>
</protein>
<dbReference type="GO" id="GO:0016887">
    <property type="term" value="F:ATP hydrolysis activity"/>
    <property type="evidence" value="ECO:0007669"/>
    <property type="project" value="InterPro"/>
</dbReference>
<dbReference type="SUPFAM" id="SSF52540">
    <property type="entry name" value="P-loop containing nucleoside triphosphate hydrolases"/>
    <property type="match status" value="1"/>
</dbReference>
<dbReference type="InterPro" id="IPR001482">
    <property type="entry name" value="T2SS/T4SS_dom"/>
</dbReference>
<dbReference type="PANTHER" id="PTHR30486:SF6">
    <property type="entry name" value="TYPE IV PILUS RETRACTATION ATPASE PILT"/>
    <property type="match status" value="1"/>
</dbReference>
<comment type="similarity">
    <text evidence="1">Belongs to the GSP E family.</text>
</comment>
<sequence>METIKIYEETTRHFLLPIKPLLDDDDVSEILINGHETIFFEKAGRLYRSELRFPDEASLMAAVRNIAEFVNRIVDRDNHSMDARLPDGSRVHVIIPPSSRGGPHVSIRKFKRSTFNLDSLVDWGSLSAAAAEFLKIVVQIHKNTIISGGTGTGKTSMLNALSASIPEHERIVVIEDSSELQLHQPHTVYLEAQPAAPDGRGRVSIQDLFVDSLRMRPDRIVVGEVRRGEALDMIQSMLSGHAGALTTTHANTPLDAMIRLETMCLMSGVDMPVHVARRQVASAVHLVIQLRRYDDGSRRVHSIEEILGLDDQGMYIAHPLYEFQTTGRDDDGMLIGAMQPTGNVATFSKEAYALGFGNTIDLCRSVLPPNGSEAEQ</sequence>
<evidence type="ECO:0000313" key="3">
    <source>
        <dbReference type="EMBL" id="QDV66461.1"/>
    </source>
</evidence>
<dbReference type="AlphaFoldDB" id="A0A518JLN3"/>
<reference evidence="3 4" key="1">
    <citation type="submission" date="2019-02" db="EMBL/GenBank/DDBJ databases">
        <title>Deep-cultivation of Planctomycetes and their phenomic and genomic characterization uncovers novel biology.</title>
        <authorList>
            <person name="Wiegand S."/>
            <person name="Jogler M."/>
            <person name="Boedeker C."/>
            <person name="Pinto D."/>
            <person name="Vollmers J."/>
            <person name="Rivas-Marin E."/>
            <person name="Kohn T."/>
            <person name="Peeters S.H."/>
            <person name="Heuer A."/>
            <person name="Rast P."/>
            <person name="Oberbeckmann S."/>
            <person name="Bunk B."/>
            <person name="Jeske O."/>
            <person name="Meyerdierks A."/>
            <person name="Storesund J.E."/>
            <person name="Kallscheuer N."/>
            <person name="Luecker S."/>
            <person name="Lage O.M."/>
            <person name="Pohl T."/>
            <person name="Merkel B.J."/>
            <person name="Hornburger P."/>
            <person name="Mueller R.-W."/>
            <person name="Bruemmer F."/>
            <person name="Labrenz M."/>
            <person name="Spormann A.M."/>
            <person name="Op den Camp H."/>
            <person name="Overmann J."/>
            <person name="Amann R."/>
            <person name="Jetten M.S.M."/>
            <person name="Mascher T."/>
            <person name="Medema M.H."/>
            <person name="Devos D.P."/>
            <person name="Kaster A.-K."/>
            <person name="Ovreas L."/>
            <person name="Rohde M."/>
            <person name="Galperin M.Y."/>
            <person name="Jogler C."/>
        </authorList>
    </citation>
    <scope>NUCLEOTIDE SEQUENCE [LARGE SCALE GENOMIC DNA]</scope>
    <source>
        <strain evidence="3 4">Poly24</strain>
    </source>
</reference>
<keyword evidence="4" id="KW-1185">Reference proteome</keyword>
<name>A0A518JLN3_9BACT</name>
<dbReference type="RefSeq" id="WP_145089042.1">
    <property type="nucleotide sequence ID" value="NZ_CP036348.1"/>
</dbReference>
<dbReference type="CDD" id="cd01130">
    <property type="entry name" value="VirB11-like_ATPase"/>
    <property type="match status" value="1"/>
</dbReference>
<dbReference type="OrthoDB" id="9810761at2"/>